<organism evidence="2 3">
    <name type="scientific">Salinirubrum litoreum</name>
    <dbReference type="NCBI Taxonomy" id="1126234"/>
    <lineage>
        <taxon>Archaea</taxon>
        <taxon>Methanobacteriati</taxon>
        <taxon>Methanobacteriota</taxon>
        <taxon>Stenosarchaea group</taxon>
        <taxon>Halobacteria</taxon>
        <taxon>Halobacteriales</taxon>
        <taxon>Haloferacaceae</taxon>
        <taxon>Salinirubrum</taxon>
    </lineage>
</organism>
<dbReference type="AlphaFoldDB" id="A0ABD5RCP9"/>
<dbReference type="PROSITE" id="PS51318">
    <property type="entry name" value="TAT"/>
    <property type="match status" value="1"/>
</dbReference>
<name>A0ABD5RCP9_9EURY</name>
<feature type="compositionally biased region" description="Acidic residues" evidence="1">
    <location>
        <begin position="229"/>
        <end position="249"/>
    </location>
</feature>
<dbReference type="EMBL" id="JBHSKX010000002">
    <property type="protein sequence ID" value="MFC5367779.1"/>
    <property type="molecule type" value="Genomic_DNA"/>
</dbReference>
<protein>
    <recommendedName>
        <fullName evidence="4">Tat (Twin-arginine translocation) pathway signal sequence</fullName>
    </recommendedName>
</protein>
<evidence type="ECO:0008006" key="4">
    <source>
        <dbReference type="Google" id="ProtNLM"/>
    </source>
</evidence>
<evidence type="ECO:0000313" key="3">
    <source>
        <dbReference type="Proteomes" id="UP001596201"/>
    </source>
</evidence>
<comment type="caution">
    <text evidence="2">The sequence shown here is derived from an EMBL/GenBank/DDBJ whole genome shotgun (WGS) entry which is preliminary data.</text>
</comment>
<feature type="region of interest" description="Disordered" evidence="1">
    <location>
        <begin position="223"/>
        <end position="252"/>
    </location>
</feature>
<reference evidence="2 3" key="1">
    <citation type="journal article" date="2019" name="Int. J. Syst. Evol. Microbiol.">
        <title>The Global Catalogue of Microorganisms (GCM) 10K type strain sequencing project: providing services to taxonomists for standard genome sequencing and annotation.</title>
        <authorList>
            <consortium name="The Broad Institute Genomics Platform"/>
            <consortium name="The Broad Institute Genome Sequencing Center for Infectious Disease"/>
            <person name="Wu L."/>
            <person name="Ma J."/>
        </authorList>
    </citation>
    <scope>NUCLEOTIDE SEQUENCE [LARGE SCALE GENOMIC DNA]</scope>
    <source>
        <strain evidence="2 3">CGMCC 1.12237</strain>
    </source>
</reference>
<dbReference type="RefSeq" id="WP_227230026.1">
    <property type="nucleotide sequence ID" value="NZ_JAJCVJ010000002.1"/>
</dbReference>
<evidence type="ECO:0000313" key="2">
    <source>
        <dbReference type="EMBL" id="MFC5367779.1"/>
    </source>
</evidence>
<proteinExistence type="predicted"/>
<evidence type="ECO:0000256" key="1">
    <source>
        <dbReference type="SAM" id="MobiDB-lite"/>
    </source>
</evidence>
<dbReference type="Proteomes" id="UP001596201">
    <property type="component" value="Unassembled WGS sequence"/>
</dbReference>
<keyword evidence="3" id="KW-1185">Reference proteome</keyword>
<sequence length="611" mass="65226">MSDDNSDRGASGIERLWSMERRRLLQSVGAGVGALTVGSAGSGLASAKTGCANGPYEGSYEAGVVNVGQIRAEQARESGGGPDMAAGSPGATRSAGGATPPKQAAQASMEDEDGPLTIRQEYDGVNSLETRGGVPSDSQVAVGDGKVLHVLNRNVAIYNKSSGKRQRLFPLERLWKPVIPEPPGGFVDGTPFVFDPRARYDRGSDRYVLCATQFQEGLTEDGERITREDLEEAVGPESETEGDDADEEASTAVARPPKGWFVVAVSATSNPNGKWYVYRVPPEDADGPDNEGLVDYPTLGFDRDAVYMTQNFFGDVFDVTMVALDKAAMYAGETVTGYHFDGMLDPDADGLTFTVQPAQQPYSGGSDGTYYMVNSDFPVPFPGPTGTLTLWELENPLDSPTLECFTLDVDPYVYPNAAQQPGNTGSVVDTLGTRVMNADYDDGSLWTAHSTAIPASGGGSVAAIRWYEIDVASRSVVQSGTYGTPERSTFMPTIGADDGTAMIVHNVSGPDTFPRMDVAGRTADHTAGELEDSVVVEEGKSPYTALPNDQFGPVERWGDYNGVSVDPSSGRFWTVSQYSPDIDIPESDPERDPYFTRIAEVSFEDGPGRGN</sequence>
<feature type="region of interest" description="Disordered" evidence="1">
    <location>
        <begin position="71"/>
        <end position="114"/>
    </location>
</feature>
<accession>A0ABD5RCP9</accession>
<dbReference type="InterPro" id="IPR006311">
    <property type="entry name" value="TAT_signal"/>
</dbReference>
<gene>
    <name evidence="2" type="ORF">ACFPJ5_12635</name>
</gene>